<dbReference type="InterPro" id="IPR008042">
    <property type="entry name" value="Retrotrans_Pao"/>
</dbReference>
<name>A0ABM1ZUP0_AEDAL</name>
<dbReference type="InterPro" id="IPR021109">
    <property type="entry name" value="Peptidase_aspartic_dom_sf"/>
</dbReference>
<dbReference type="InterPro" id="IPR041588">
    <property type="entry name" value="Integrase_H2C2"/>
</dbReference>
<organism evidence="3 4">
    <name type="scientific">Aedes albopictus</name>
    <name type="common">Asian tiger mosquito</name>
    <name type="synonym">Stegomyia albopicta</name>
    <dbReference type="NCBI Taxonomy" id="7160"/>
    <lineage>
        <taxon>Eukaryota</taxon>
        <taxon>Metazoa</taxon>
        <taxon>Ecdysozoa</taxon>
        <taxon>Arthropoda</taxon>
        <taxon>Hexapoda</taxon>
        <taxon>Insecta</taxon>
        <taxon>Pterygota</taxon>
        <taxon>Neoptera</taxon>
        <taxon>Endopterygota</taxon>
        <taxon>Diptera</taxon>
        <taxon>Nematocera</taxon>
        <taxon>Culicoidea</taxon>
        <taxon>Culicidae</taxon>
        <taxon>Culicinae</taxon>
        <taxon>Aedini</taxon>
        <taxon>Aedes</taxon>
        <taxon>Stegomyia</taxon>
    </lineage>
</organism>
<feature type="domain" description="Integrase catalytic" evidence="2">
    <location>
        <begin position="1435"/>
        <end position="1628"/>
    </location>
</feature>
<feature type="compositionally biased region" description="Low complexity" evidence="1">
    <location>
        <begin position="411"/>
        <end position="428"/>
    </location>
</feature>
<dbReference type="CDD" id="cd01644">
    <property type="entry name" value="RT_pepA17"/>
    <property type="match status" value="1"/>
</dbReference>
<dbReference type="Pfam" id="PF17921">
    <property type="entry name" value="Integrase_H2C2"/>
    <property type="match status" value="1"/>
</dbReference>
<dbReference type="Proteomes" id="UP000069940">
    <property type="component" value="Unassembled WGS sequence"/>
</dbReference>
<dbReference type="SUPFAM" id="SSF56672">
    <property type="entry name" value="DNA/RNA polymerases"/>
    <property type="match status" value="1"/>
</dbReference>
<dbReference type="InterPro" id="IPR043502">
    <property type="entry name" value="DNA/RNA_pol_sf"/>
</dbReference>
<feature type="region of interest" description="Disordered" evidence="1">
    <location>
        <begin position="408"/>
        <end position="433"/>
    </location>
</feature>
<reference evidence="4" key="1">
    <citation type="journal article" date="2015" name="Proc. Natl. Acad. Sci. U.S.A.">
        <title>Genome sequence of the Asian Tiger mosquito, Aedes albopictus, reveals insights into its biology, genetics, and evolution.</title>
        <authorList>
            <person name="Chen X.G."/>
            <person name="Jiang X."/>
            <person name="Gu J."/>
            <person name="Xu M."/>
            <person name="Wu Y."/>
            <person name="Deng Y."/>
            <person name="Zhang C."/>
            <person name="Bonizzoni M."/>
            <person name="Dermauw W."/>
            <person name="Vontas J."/>
            <person name="Armbruster P."/>
            <person name="Huang X."/>
            <person name="Yang Y."/>
            <person name="Zhang H."/>
            <person name="He W."/>
            <person name="Peng H."/>
            <person name="Liu Y."/>
            <person name="Wu K."/>
            <person name="Chen J."/>
            <person name="Lirakis M."/>
            <person name="Topalis P."/>
            <person name="Van Leeuwen T."/>
            <person name="Hall A.B."/>
            <person name="Jiang X."/>
            <person name="Thorpe C."/>
            <person name="Mueller R.L."/>
            <person name="Sun C."/>
            <person name="Waterhouse R.M."/>
            <person name="Yan G."/>
            <person name="Tu Z.J."/>
            <person name="Fang X."/>
            <person name="James A.A."/>
        </authorList>
    </citation>
    <scope>NUCLEOTIDE SEQUENCE [LARGE SCALE GENOMIC DNA]</scope>
    <source>
        <strain evidence="4">Foshan</strain>
    </source>
</reference>
<dbReference type="RefSeq" id="XP_062712567.1">
    <property type="nucleotide sequence ID" value="XM_062856583.1"/>
</dbReference>
<dbReference type="EnsemblMetazoa" id="AALFPA23_021816.R32303">
    <property type="protein sequence ID" value="AALFPA23_021816.P32303"/>
    <property type="gene ID" value="AALFPA23_021816"/>
</dbReference>
<feature type="compositionally biased region" description="Low complexity" evidence="1">
    <location>
        <begin position="306"/>
        <end position="327"/>
    </location>
</feature>
<dbReference type="GeneID" id="134289887"/>
<reference evidence="3" key="2">
    <citation type="submission" date="2025-05" db="UniProtKB">
        <authorList>
            <consortium name="EnsemblMetazoa"/>
        </authorList>
    </citation>
    <scope>IDENTIFICATION</scope>
    <source>
        <strain evidence="3">Foshan</strain>
    </source>
</reference>
<dbReference type="PANTHER" id="PTHR47331:SF1">
    <property type="entry name" value="GAG-LIKE PROTEIN"/>
    <property type="match status" value="1"/>
</dbReference>
<dbReference type="InterPro" id="IPR001584">
    <property type="entry name" value="Integrase_cat-core"/>
</dbReference>
<dbReference type="Pfam" id="PF03564">
    <property type="entry name" value="DUF1759"/>
    <property type="match status" value="1"/>
</dbReference>
<evidence type="ECO:0000313" key="4">
    <source>
        <dbReference type="Proteomes" id="UP000069940"/>
    </source>
</evidence>
<keyword evidence="4" id="KW-1185">Reference proteome</keyword>
<feature type="region of interest" description="Disordered" evidence="1">
    <location>
        <begin position="305"/>
        <end position="330"/>
    </location>
</feature>
<evidence type="ECO:0000256" key="1">
    <source>
        <dbReference type="SAM" id="MobiDB-lite"/>
    </source>
</evidence>
<dbReference type="InterPro" id="IPR005312">
    <property type="entry name" value="DUF1759"/>
</dbReference>
<sequence>MSEKKMKQKELKRRNIMDSIARIDEFLINFNPERDTKEVAIRLARLDKLMENFEDIQGEYETFDDSNEFVKSNMSIRAKVEEQYFRVKGGLTSLQPPPAAVPIPTAVPSAPAVSHSIGVKLPTITLPQFDGDLNDWLTFHDSFSSLIHSSGDIPCIQKFQYLRSALKGDALKLIESLTITAANYSVAWQSLLNRYSNKYLLKKKHLQAITFPPKSLSKSASKLCVVVEEFQRHVKILEQLGEPTAQWSSLLVQLLCSRVDEQTLRDWEEYVSAGNDPTYTNLVEFLTKKIRTLESLSINADHFALSSPNKHSPPSKPLKSSQGPPSSRINSYAATENYLPGCHACSQQHLLVKCPAFEKMPLKDRLNLVNAKKICSNCFRGDHFVRKCSSKFSCRICQKRHHSLLHPGFDSSTNGNGNLNSGQGQPPQSTSVARCEIETTSVPTEQSISSNSVSDPHSVNVFLSTVVLIIVDGYGREHFARALLDSGSQCCLMSERLCQQLRLVRRRINQPIFGVGEAQIRAVGSVSTEARSRLEKFAVPLDCLVLRNITTNLPAVTIPKNNWSIPEGINLADPDYNVSRKIDLIIGAEHFYTFLKGDRINLGESSPTLVESVFGWLVSGKSSYAPITHPPLCHISTLESLDRNIEKFWQVEEVDTKVLSPTEQYCEEFYKRTVSRDPSGRYVVQYPKKEDFSRMIGDSYPTALRRLEGLERKLDKNEPLKERYQAFMAEFINLGHMRAIPPEEKLPPATCFLPHHPVVKESSSTTKVRGVFDASAKTSSGYSLNDALMVGPVLQDELYLIVLRFRRYRIVLLADIEKMYRMVRMHPDDQPLQCVLFRFCKDDPITKYALTTVTYGLSPSSFLATRTLHQLADDEGSSFPLAAEALKQDFYMDDFIRGENTIDRAVRLRQEMTELLNRGGFRLRKWCSNFQEVLEGVPEDDLATQSNRTFDPDETIKTLGLSWEPSTDQFRFDVNVGMKDGPITKRKILSEISRLYDPLGLIAPIVVRAKIMMQQLWMLSLEWDEEVPVEIQAKWTAFVTELPALSSFRLDRYAFEEGDVQLHCFADASDAAYGACVYVRTTGINGNVKVELLTSKSRVAPLKKRSIPRLELCAAQIAAHLTSKVRIALGIEAVSVWYWSDSMVVLHWLRSPPQAWKTFVSNRVSDIQILTHGSKWRHVSGMENPADLVSRGMAVEQFTSSQLWRHGPDWLREGEDLWPQQKVGLNESDNDELLERKITSFAIQTPPPPNPIITRFSSYHRLVRTVAYCFRFVNNTRMKQKVNSGFLSTEELDHSVLALVKMVQTECYQAELRALKKGQTVATQSNLKLLNPFVDPSGIIRVGGRLRLSAQPYGTKHPILLPGFHHFTKLLLTSYHRKLLHGGISHTLAVVRNEFWPTNGRRAVRSTIWNCHRCTRVNPHPIRQPVGQNPSARITPSRPFSSTGIDYCGPVFVKSKIRRSAPTKAYIALFVCFSTKAVHIELVGDLSTQSFLSALRRFIARRGLPEHIYSDNATNFAGAKHELHALYQMLNNRTENARIATCLATNGINWHMIPPRAPNFGGLWEAAVKVAKKHLVRQIGISSLLQEDLETVLVQIEGAMNSRPLVALSDDPNDLEALTPGHFWWARIFKRFLNRICETSRPTGWTGTNQRSRRCNSFGTDGLPSTSRSYNIKLQSTHERSASRLVK</sequence>
<protein>
    <recommendedName>
        <fullName evidence="2">Integrase catalytic domain-containing protein</fullName>
    </recommendedName>
</protein>
<dbReference type="Gene3D" id="3.30.420.10">
    <property type="entry name" value="Ribonuclease H-like superfamily/Ribonuclease H"/>
    <property type="match status" value="1"/>
</dbReference>
<accession>A0ABM1ZUP0</accession>
<proteinExistence type="predicted"/>
<evidence type="ECO:0000259" key="2">
    <source>
        <dbReference type="PROSITE" id="PS50994"/>
    </source>
</evidence>
<feature type="region of interest" description="Disordered" evidence="1">
    <location>
        <begin position="1643"/>
        <end position="1668"/>
    </location>
</feature>
<dbReference type="Pfam" id="PF05380">
    <property type="entry name" value="Peptidase_A17"/>
    <property type="match status" value="1"/>
</dbReference>
<dbReference type="InterPro" id="IPR012337">
    <property type="entry name" value="RNaseH-like_sf"/>
</dbReference>
<evidence type="ECO:0000313" key="3">
    <source>
        <dbReference type="EnsemblMetazoa" id="AALFPA23_021816.P32303"/>
    </source>
</evidence>
<dbReference type="Gene3D" id="2.40.70.10">
    <property type="entry name" value="Acid Proteases"/>
    <property type="match status" value="1"/>
</dbReference>
<dbReference type="SUPFAM" id="SSF53098">
    <property type="entry name" value="Ribonuclease H-like"/>
    <property type="match status" value="1"/>
</dbReference>
<dbReference type="PROSITE" id="PS50994">
    <property type="entry name" value="INTEGRASE"/>
    <property type="match status" value="1"/>
</dbReference>
<dbReference type="CDD" id="cd00303">
    <property type="entry name" value="retropepsin_like"/>
    <property type="match status" value="1"/>
</dbReference>
<dbReference type="InterPro" id="IPR036397">
    <property type="entry name" value="RNaseH_sf"/>
</dbReference>
<dbReference type="PANTHER" id="PTHR47331">
    <property type="entry name" value="PHD-TYPE DOMAIN-CONTAINING PROTEIN"/>
    <property type="match status" value="1"/>
</dbReference>